<evidence type="ECO:0000313" key="3">
    <source>
        <dbReference type="Proteomes" id="UP000291758"/>
    </source>
</evidence>
<dbReference type="Pfam" id="PF05656">
    <property type="entry name" value="DUF805"/>
    <property type="match status" value="1"/>
</dbReference>
<dbReference type="Proteomes" id="UP000291758">
    <property type="component" value="Chromosome"/>
</dbReference>
<gene>
    <name evidence="2" type="ORF">ET495_12220</name>
</gene>
<protein>
    <submittedName>
        <fullName evidence="2">DUF805 domain-containing protein</fullName>
    </submittedName>
</protein>
<dbReference type="PANTHER" id="PTHR34980:SF2">
    <property type="entry name" value="INNER MEMBRANE PROTEIN YHAH-RELATED"/>
    <property type="match status" value="1"/>
</dbReference>
<dbReference type="AlphaFoldDB" id="A0A4P6EMJ1"/>
<dbReference type="InterPro" id="IPR008523">
    <property type="entry name" value="DUF805"/>
</dbReference>
<evidence type="ECO:0000256" key="1">
    <source>
        <dbReference type="SAM" id="Phobius"/>
    </source>
</evidence>
<dbReference type="KEGG" id="xyl:ET495_12220"/>
<proteinExistence type="predicted"/>
<keyword evidence="3" id="KW-1185">Reference proteome</keyword>
<evidence type="ECO:0000313" key="2">
    <source>
        <dbReference type="EMBL" id="QAY63872.1"/>
    </source>
</evidence>
<accession>A0A4P6EMJ1</accession>
<dbReference type="EMBL" id="CP035495">
    <property type="protein sequence ID" value="QAY63872.1"/>
    <property type="molecule type" value="Genomic_DNA"/>
</dbReference>
<feature type="transmembrane region" description="Helical" evidence="1">
    <location>
        <begin position="98"/>
        <end position="122"/>
    </location>
</feature>
<keyword evidence="1" id="KW-0472">Membrane</keyword>
<feature type="transmembrane region" description="Helical" evidence="1">
    <location>
        <begin position="26"/>
        <end position="49"/>
    </location>
</feature>
<dbReference type="GO" id="GO:0005886">
    <property type="term" value="C:plasma membrane"/>
    <property type="evidence" value="ECO:0007669"/>
    <property type="project" value="TreeGrafter"/>
</dbReference>
<sequence>MSMVDAVKSVFSKYATFNGRARRAEYWWFALAMAIVSAVLSAVLMPIALSSVDVATGEIGAGYYAALIPLWVVSLAVLLPGLAVTVRRLHDTGRPGGWIFIALVPFVGGILLIVFTATAGTVGPNQFGPDPKAVQA</sequence>
<dbReference type="PANTHER" id="PTHR34980">
    <property type="entry name" value="INNER MEMBRANE PROTEIN-RELATED-RELATED"/>
    <property type="match status" value="1"/>
</dbReference>
<feature type="transmembrane region" description="Helical" evidence="1">
    <location>
        <begin position="61"/>
        <end position="86"/>
    </location>
</feature>
<keyword evidence="1" id="KW-0812">Transmembrane</keyword>
<dbReference type="RefSeq" id="WP_129205032.1">
    <property type="nucleotide sequence ID" value="NZ_CP035495.1"/>
</dbReference>
<dbReference type="OrthoDB" id="9812349at2"/>
<name>A0A4P6EMJ1_9MICO</name>
<organism evidence="2 3">
    <name type="scientific">Xylanimonas allomyrinae</name>
    <dbReference type="NCBI Taxonomy" id="2509459"/>
    <lineage>
        <taxon>Bacteria</taxon>
        <taxon>Bacillati</taxon>
        <taxon>Actinomycetota</taxon>
        <taxon>Actinomycetes</taxon>
        <taxon>Micrococcales</taxon>
        <taxon>Promicromonosporaceae</taxon>
        <taxon>Xylanimonas</taxon>
    </lineage>
</organism>
<keyword evidence="1" id="KW-1133">Transmembrane helix</keyword>
<reference evidence="2 3" key="1">
    <citation type="submission" date="2019-01" db="EMBL/GenBank/DDBJ databases">
        <title>Genome sequencing of strain 2JSPR-7.</title>
        <authorList>
            <person name="Heo J."/>
            <person name="Kim S.-J."/>
            <person name="Kim J.-S."/>
            <person name="Hong S.-B."/>
            <person name="Kwon S.-W."/>
        </authorList>
    </citation>
    <scope>NUCLEOTIDE SEQUENCE [LARGE SCALE GENOMIC DNA]</scope>
    <source>
        <strain evidence="2 3">2JSPR-7</strain>
    </source>
</reference>